<dbReference type="EMBL" id="CM010716">
    <property type="protein sequence ID" value="RZC49937.1"/>
    <property type="molecule type" value="Genomic_DNA"/>
</dbReference>
<accession>A0A4Y7IMM1</accession>
<feature type="compositionally biased region" description="Polar residues" evidence="3">
    <location>
        <begin position="629"/>
        <end position="641"/>
    </location>
</feature>
<feature type="domain" description="K Homology" evidence="4">
    <location>
        <begin position="223"/>
        <end position="294"/>
    </location>
</feature>
<keyword evidence="2" id="KW-0694">RNA-binding</keyword>
<dbReference type="InterPro" id="IPR004088">
    <property type="entry name" value="KH_dom_type_1"/>
</dbReference>
<dbReference type="Gramene" id="RZC49937">
    <property type="protein sequence ID" value="RZC49937"/>
    <property type="gene ID" value="C5167_018367"/>
</dbReference>
<dbReference type="SMART" id="SM00322">
    <property type="entry name" value="KH"/>
    <property type="match status" value="2"/>
</dbReference>
<dbReference type="Pfam" id="PF00013">
    <property type="entry name" value="KH_1"/>
    <property type="match status" value="2"/>
</dbReference>
<feature type="compositionally biased region" description="Low complexity" evidence="3">
    <location>
        <begin position="50"/>
        <end position="75"/>
    </location>
</feature>
<dbReference type="InterPro" id="IPR004087">
    <property type="entry name" value="KH_dom"/>
</dbReference>
<dbReference type="SUPFAM" id="SSF54791">
    <property type="entry name" value="Eukaryotic type KH-domain (KH-domain type I)"/>
    <property type="match status" value="2"/>
</dbReference>
<keyword evidence="6" id="KW-1185">Reference proteome</keyword>
<feature type="compositionally biased region" description="Polar residues" evidence="3">
    <location>
        <begin position="541"/>
        <end position="559"/>
    </location>
</feature>
<reference evidence="5 6" key="1">
    <citation type="journal article" date="2018" name="Science">
        <title>The opium poppy genome and morphinan production.</title>
        <authorList>
            <person name="Guo L."/>
            <person name="Winzer T."/>
            <person name="Yang X."/>
            <person name="Li Y."/>
            <person name="Ning Z."/>
            <person name="He Z."/>
            <person name="Teodor R."/>
            <person name="Lu Y."/>
            <person name="Bowser T.A."/>
            <person name="Graham I.A."/>
            <person name="Ye K."/>
        </authorList>
    </citation>
    <scope>NUCLEOTIDE SEQUENCE [LARGE SCALE GENOMIC DNA]</scope>
    <source>
        <strain evidence="6">cv. HN1</strain>
        <tissue evidence="5">Leaves</tissue>
    </source>
</reference>
<proteinExistence type="predicted"/>
<dbReference type="Gene3D" id="3.30.1370.10">
    <property type="entry name" value="K Homology domain, type 1"/>
    <property type="match status" value="2"/>
</dbReference>
<feature type="compositionally biased region" description="Low complexity" evidence="3">
    <location>
        <begin position="607"/>
        <end position="620"/>
    </location>
</feature>
<feature type="compositionally biased region" description="Polar residues" evidence="3">
    <location>
        <begin position="1"/>
        <end position="14"/>
    </location>
</feature>
<feature type="region of interest" description="Disordered" evidence="3">
    <location>
        <begin position="1"/>
        <end position="118"/>
    </location>
</feature>
<dbReference type="OMA" id="MADEGHY"/>
<feature type="compositionally biased region" description="Low complexity" evidence="3">
    <location>
        <begin position="363"/>
        <end position="384"/>
    </location>
</feature>
<feature type="compositionally biased region" description="Low complexity" evidence="3">
    <location>
        <begin position="642"/>
        <end position="673"/>
    </location>
</feature>
<feature type="compositionally biased region" description="Polar residues" evidence="3">
    <location>
        <begin position="399"/>
        <end position="436"/>
    </location>
</feature>
<dbReference type="AlphaFoldDB" id="A0A4Y7IMM1"/>
<dbReference type="Proteomes" id="UP000316621">
    <property type="component" value="Chromosome 2"/>
</dbReference>
<protein>
    <recommendedName>
        <fullName evidence="4">K Homology domain-containing protein</fullName>
    </recommendedName>
</protein>
<dbReference type="PANTHER" id="PTHR10288">
    <property type="entry name" value="KH DOMAIN CONTAINING RNA BINDING PROTEIN"/>
    <property type="match status" value="1"/>
</dbReference>
<evidence type="ECO:0000313" key="6">
    <source>
        <dbReference type="Proteomes" id="UP000316621"/>
    </source>
</evidence>
<feature type="compositionally biased region" description="Low complexity" evidence="3">
    <location>
        <begin position="28"/>
        <end position="37"/>
    </location>
</feature>
<keyword evidence="1" id="KW-0677">Repeat</keyword>
<feature type="compositionally biased region" description="Low complexity" evidence="3">
    <location>
        <begin position="518"/>
        <end position="529"/>
    </location>
</feature>
<dbReference type="GO" id="GO:0003723">
    <property type="term" value="F:RNA binding"/>
    <property type="evidence" value="ECO:0007669"/>
    <property type="project" value="UniProtKB-UniRule"/>
</dbReference>
<name>A0A4Y7IMM1_PAPSO</name>
<feature type="region of interest" description="Disordered" evidence="3">
    <location>
        <begin position="357"/>
        <end position="455"/>
    </location>
</feature>
<evidence type="ECO:0000256" key="3">
    <source>
        <dbReference type="SAM" id="MobiDB-lite"/>
    </source>
</evidence>
<dbReference type="STRING" id="3469.A0A4Y7IMM1"/>
<evidence type="ECO:0000259" key="4">
    <source>
        <dbReference type="SMART" id="SM00322"/>
    </source>
</evidence>
<feature type="compositionally biased region" description="Basic and acidic residues" evidence="3">
    <location>
        <begin position="15"/>
        <end position="27"/>
    </location>
</feature>
<evidence type="ECO:0000256" key="1">
    <source>
        <dbReference type="ARBA" id="ARBA00022737"/>
    </source>
</evidence>
<organism evidence="5 6">
    <name type="scientific">Papaver somniferum</name>
    <name type="common">Opium poppy</name>
    <dbReference type="NCBI Taxonomy" id="3469"/>
    <lineage>
        <taxon>Eukaryota</taxon>
        <taxon>Viridiplantae</taxon>
        <taxon>Streptophyta</taxon>
        <taxon>Embryophyta</taxon>
        <taxon>Tracheophyta</taxon>
        <taxon>Spermatophyta</taxon>
        <taxon>Magnoliopsida</taxon>
        <taxon>Ranunculales</taxon>
        <taxon>Papaveraceae</taxon>
        <taxon>Papaveroideae</taxon>
        <taxon>Papaver</taxon>
    </lineage>
</organism>
<feature type="region of interest" description="Disordered" evidence="3">
    <location>
        <begin position="479"/>
        <end position="733"/>
    </location>
</feature>
<dbReference type="PROSITE" id="PS50084">
    <property type="entry name" value="KH_TYPE_1"/>
    <property type="match status" value="2"/>
</dbReference>
<evidence type="ECO:0000256" key="2">
    <source>
        <dbReference type="PROSITE-ProRule" id="PRU00117"/>
    </source>
</evidence>
<feature type="compositionally biased region" description="Polar residues" evidence="3">
    <location>
        <begin position="567"/>
        <end position="577"/>
    </location>
</feature>
<dbReference type="InterPro" id="IPR036612">
    <property type="entry name" value="KH_dom_type_1_sf"/>
</dbReference>
<evidence type="ECO:0000313" key="5">
    <source>
        <dbReference type="EMBL" id="RZC49937.1"/>
    </source>
</evidence>
<gene>
    <name evidence="5" type="ORF">C5167_018367</name>
</gene>
<feature type="compositionally biased region" description="Polar residues" evidence="3">
    <location>
        <begin position="678"/>
        <end position="725"/>
    </location>
</feature>
<sequence>MAEDSQYSTRTTTDNNKRKHEDYHDRSPPSYSSRRPSGFSAPIIDSTQQNPNNSYNPSPNDEIQQAKQKAQEIAARIFNSAEAKRPRFENGDGYNDEPNDYGQKQQPQQMPIYGSGMNMASSAVPTSYGSSQGGSKKIEIPNGKVGVIIGRGGDKIKNLQLMSGAKIQITRDMEADRNAPMRGVELMGTPDQIDRAEQLINEALAEVDTDGGSGAVPRRFTGQPGVVQYQMKVGLVIGKGGDTIKQMQASSGARIQVIPLHPPPGDTSTERTVYIDGTPEQIEYAKQLVNEVISEIRFLDNDNVVQDYEHTPRVDSLIASICHLYFVRYALRLGRGCASAGMWQVYHLRANRVRNPPMGGGYPPQQGYRPQQGWAPPGAPPMQQTSYGYVQQPGAYPTQAPQGSSGTSYPGYPTQPTSGGYPSGWDQTSGQTNPQGSGTGYDYYSQQPQGGASTATDTAGYGYGYGQTATYGQQHGGSYGDSGYAQPPAGQQSYTDMYGVYHPPAPQPGYGYGGSQGGYDQSQQSYGSSAKGPTEVPPPTSQVAPVQPPTSAGIGSQQPNAPPSYPPQGSVQTSYGGQPTPPPMAQAGYGPPQGQKAAYGQTPPPSSTQTSSVQSAPVQSGYGLPPPQSGYSQPDSAQYRTPSGYGSAPGYGLAPPYGAPQPAAQPGYGQVPPYGASQPGTQPGYGQSYESKVPSYSSDSNVGAAAQKSNSNDTTPASQSGQQTGAEKASPKS</sequence>
<feature type="domain" description="K Homology" evidence="4">
    <location>
        <begin position="132"/>
        <end position="205"/>
    </location>
</feature>